<dbReference type="AlphaFoldDB" id="A0AAN8TIX3"/>
<comment type="caution">
    <text evidence="2">The sequence shown here is derived from an EMBL/GenBank/DDBJ whole genome shotgun (WGS) entry which is preliminary data.</text>
</comment>
<name>A0AAN8TIX3_SOLBU</name>
<sequence length="28" mass="2970">MAYDNTGRITKKRKEISRGAPAPAPAAV</sequence>
<feature type="region of interest" description="Disordered" evidence="1">
    <location>
        <begin position="1"/>
        <end position="28"/>
    </location>
</feature>
<accession>A0AAN8TIX3</accession>
<dbReference type="EMBL" id="JBANQN010000006">
    <property type="protein sequence ID" value="KAK6786271.1"/>
    <property type="molecule type" value="Genomic_DNA"/>
</dbReference>
<proteinExistence type="predicted"/>
<evidence type="ECO:0000313" key="2">
    <source>
        <dbReference type="EMBL" id="KAK6786271.1"/>
    </source>
</evidence>
<protein>
    <submittedName>
        <fullName evidence="2">Uncharacterized protein</fullName>
    </submittedName>
</protein>
<evidence type="ECO:0000256" key="1">
    <source>
        <dbReference type="SAM" id="MobiDB-lite"/>
    </source>
</evidence>
<reference evidence="2 3" key="1">
    <citation type="submission" date="2024-02" db="EMBL/GenBank/DDBJ databases">
        <title>de novo genome assembly of Solanum bulbocastanum strain 11H21.</title>
        <authorList>
            <person name="Hosaka A.J."/>
        </authorList>
    </citation>
    <scope>NUCLEOTIDE SEQUENCE [LARGE SCALE GENOMIC DNA]</scope>
    <source>
        <tissue evidence="2">Young leaves</tissue>
    </source>
</reference>
<keyword evidence="3" id="KW-1185">Reference proteome</keyword>
<gene>
    <name evidence="2" type="ORF">RDI58_014796</name>
</gene>
<organism evidence="2 3">
    <name type="scientific">Solanum bulbocastanum</name>
    <name type="common">Wild potato</name>
    <dbReference type="NCBI Taxonomy" id="147425"/>
    <lineage>
        <taxon>Eukaryota</taxon>
        <taxon>Viridiplantae</taxon>
        <taxon>Streptophyta</taxon>
        <taxon>Embryophyta</taxon>
        <taxon>Tracheophyta</taxon>
        <taxon>Spermatophyta</taxon>
        <taxon>Magnoliopsida</taxon>
        <taxon>eudicotyledons</taxon>
        <taxon>Gunneridae</taxon>
        <taxon>Pentapetalae</taxon>
        <taxon>asterids</taxon>
        <taxon>lamiids</taxon>
        <taxon>Solanales</taxon>
        <taxon>Solanaceae</taxon>
        <taxon>Solanoideae</taxon>
        <taxon>Solaneae</taxon>
        <taxon>Solanum</taxon>
    </lineage>
</organism>
<evidence type="ECO:0000313" key="3">
    <source>
        <dbReference type="Proteomes" id="UP001371456"/>
    </source>
</evidence>
<dbReference type="Proteomes" id="UP001371456">
    <property type="component" value="Unassembled WGS sequence"/>
</dbReference>